<evidence type="ECO:0000313" key="12">
    <source>
        <dbReference type="Proteomes" id="UP001159405"/>
    </source>
</evidence>
<dbReference type="PRINTS" id="PR00237">
    <property type="entry name" value="GPCRRHODOPSN"/>
</dbReference>
<dbReference type="InterPro" id="IPR017452">
    <property type="entry name" value="GPCR_Rhodpsn_7TM"/>
</dbReference>
<protein>
    <recommendedName>
        <fullName evidence="10">G-protein coupled receptors family 1 profile domain-containing protein</fullName>
    </recommendedName>
</protein>
<organism evidence="11 12">
    <name type="scientific">Porites lobata</name>
    <dbReference type="NCBI Taxonomy" id="104759"/>
    <lineage>
        <taxon>Eukaryota</taxon>
        <taxon>Metazoa</taxon>
        <taxon>Cnidaria</taxon>
        <taxon>Anthozoa</taxon>
        <taxon>Hexacorallia</taxon>
        <taxon>Scleractinia</taxon>
        <taxon>Fungiina</taxon>
        <taxon>Poritidae</taxon>
        <taxon>Porites</taxon>
    </lineage>
</organism>
<dbReference type="PROSITE" id="PS50262">
    <property type="entry name" value="G_PROTEIN_RECEP_F1_2"/>
    <property type="match status" value="1"/>
</dbReference>
<feature type="transmembrane region" description="Helical" evidence="9">
    <location>
        <begin position="67"/>
        <end position="89"/>
    </location>
</feature>
<dbReference type="SUPFAM" id="SSF81321">
    <property type="entry name" value="Family A G protein-coupled receptor-like"/>
    <property type="match status" value="1"/>
</dbReference>
<dbReference type="InterPro" id="IPR000276">
    <property type="entry name" value="GPCR_Rhodpsn"/>
</dbReference>
<feature type="transmembrane region" description="Helical" evidence="9">
    <location>
        <begin position="288"/>
        <end position="314"/>
    </location>
</feature>
<keyword evidence="6 8" id="KW-0675">Receptor</keyword>
<accession>A0ABN8PEX8</accession>
<dbReference type="Gene3D" id="1.20.1070.10">
    <property type="entry name" value="Rhodopsin 7-helix transmembrane proteins"/>
    <property type="match status" value="1"/>
</dbReference>
<comment type="caution">
    <text evidence="11">The sequence shown here is derived from an EMBL/GenBank/DDBJ whole genome shotgun (WGS) entry which is preliminary data.</text>
</comment>
<evidence type="ECO:0000256" key="8">
    <source>
        <dbReference type="RuleBase" id="RU000688"/>
    </source>
</evidence>
<evidence type="ECO:0000259" key="10">
    <source>
        <dbReference type="PROSITE" id="PS50262"/>
    </source>
</evidence>
<evidence type="ECO:0000256" key="7">
    <source>
        <dbReference type="ARBA" id="ARBA00023224"/>
    </source>
</evidence>
<evidence type="ECO:0000256" key="2">
    <source>
        <dbReference type="ARBA" id="ARBA00022692"/>
    </source>
</evidence>
<dbReference type="PROSITE" id="PS00237">
    <property type="entry name" value="G_PROTEIN_RECEP_F1_1"/>
    <property type="match status" value="1"/>
</dbReference>
<proteinExistence type="inferred from homology"/>
<keyword evidence="5 9" id="KW-0472">Membrane</keyword>
<dbReference type="Proteomes" id="UP001159405">
    <property type="component" value="Unassembled WGS sequence"/>
</dbReference>
<keyword evidence="7 8" id="KW-0807">Transducer</keyword>
<comment type="subcellular location">
    <subcellularLocation>
        <location evidence="1">Membrane</location>
        <topology evidence="1">Multi-pass membrane protein</topology>
    </subcellularLocation>
</comment>
<evidence type="ECO:0000256" key="3">
    <source>
        <dbReference type="ARBA" id="ARBA00022989"/>
    </source>
</evidence>
<evidence type="ECO:0000256" key="4">
    <source>
        <dbReference type="ARBA" id="ARBA00023040"/>
    </source>
</evidence>
<comment type="similarity">
    <text evidence="8">Belongs to the G-protein coupled receptor 1 family.</text>
</comment>
<keyword evidence="3 9" id="KW-1133">Transmembrane helix</keyword>
<feature type="transmembrane region" description="Helical" evidence="9">
    <location>
        <begin position="33"/>
        <end position="55"/>
    </location>
</feature>
<feature type="transmembrane region" description="Helical" evidence="9">
    <location>
        <begin position="151"/>
        <end position="171"/>
    </location>
</feature>
<name>A0ABN8PEX8_9CNID</name>
<evidence type="ECO:0000256" key="6">
    <source>
        <dbReference type="ARBA" id="ARBA00023170"/>
    </source>
</evidence>
<dbReference type="EMBL" id="CALNXK010000069">
    <property type="protein sequence ID" value="CAH3142502.1"/>
    <property type="molecule type" value="Genomic_DNA"/>
</dbReference>
<feature type="transmembrane region" description="Helical" evidence="9">
    <location>
        <begin position="249"/>
        <end position="276"/>
    </location>
</feature>
<dbReference type="PANTHER" id="PTHR45695">
    <property type="entry name" value="LEUCOKININ RECEPTOR-RELATED"/>
    <property type="match status" value="1"/>
</dbReference>
<evidence type="ECO:0000256" key="9">
    <source>
        <dbReference type="SAM" id="Phobius"/>
    </source>
</evidence>
<evidence type="ECO:0000256" key="5">
    <source>
        <dbReference type="ARBA" id="ARBA00023136"/>
    </source>
</evidence>
<dbReference type="SMART" id="SM01381">
    <property type="entry name" value="7TM_GPCR_Srsx"/>
    <property type="match status" value="1"/>
</dbReference>
<sequence>MNNTSLAATASDVIVNDSCEIEVESAAERVVNIVGYSVIIPVSIIGNTLLICAVKQNNRLNTITYRLIINMAVADILVTVCNMPGRLIRQITGQYYWFDGIPGTALCKFASFISDSTVSCSILTLTVIAFERFCLVKFPFKKIITMKAVKFVILAIWLASFLSVSPLLYAMTTQEIDGIVYCFEDWTPLFDQETAAKAYTVITFVLLYAVPLLIICVFYSIVVYKAWIRPVPLNNRSRRAAELGARKKILTLLIIVVVVFALCWLPLHISLFLYFFQADEYLCGILQSGFSIGAIGLFLSHTASAINPCLYVAFNKDIRNGFRNILLSCCCLCNLRRK</sequence>
<feature type="transmembrane region" description="Helical" evidence="9">
    <location>
        <begin position="198"/>
        <end position="228"/>
    </location>
</feature>
<dbReference type="PANTHER" id="PTHR45695:SF9">
    <property type="entry name" value="LEUCOKININ RECEPTOR"/>
    <property type="match status" value="1"/>
</dbReference>
<gene>
    <name evidence="11" type="ORF">PLOB_00042362</name>
</gene>
<reference evidence="11 12" key="1">
    <citation type="submission" date="2022-05" db="EMBL/GenBank/DDBJ databases">
        <authorList>
            <consortium name="Genoscope - CEA"/>
            <person name="William W."/>
        </authorList>
    </citation>
    <scope>NUCLEOTIDE SEQUENCE [LARGE SCALE GENOMIC DNA]</scope>
</reference>
<evidence type="ECO:0000256" key="1">
    <source>
        <dbReference type="ARBA" id="ARBA00004141"/>
    </source>
</evidence>
<evidence type="ECO:0000313" key="11">
    <source>
        <dbReference type="EMBL" id="CAH3142502.1"/>
    </source>
</evidence>
<keyword evidence="2 8" id="KW-0812">Transmembrane</keyword>
<keyword evidence="4 8" id="KW-0297">G-protein coupled receptor</keyword>
<feature type="domain" description="G-protein coupled receptors family 1 profile" evidence="10">
    <location>
        <begin position="46"/>
        <end position="311"/>
    </location>
</feature>
<dbReference type="Pfam" id="PF00001">
    <property type="entry name" value="7tm_1"/>
    <property type="match status" value="1"/>
</dbReference>
<feature type="transmembrane region" description="Helical" evidence="9">
    <location>
        <begin position="109"/>
        <end position="130"/>
    </location>
</feature>
<keyword evidence="12" id="KW-1185">Reference proteome</keyword>